<dbReference type="InterPro" id="IPR015797">
    <property type="entry name" value="NUDIX_hydrolase-like_dom_sf"/>
</dbReference>
<feature type="binding site" evidence="10">
    <location>
        <position position="118"/>
    </location>
    <ligand>
        <name>Mn(2+)</name>
        <dbReference type="ChEBI" id="CHEBI:29035"/>
    </ligand>
</feature>
<protein>
    <recommendedName>
        <fullName evidence="3 10">Isopentenyl-diphosphate Delta-isomerase</fullName>
        <shortName evidence="10">IPP isomerase</shortName>
        <ecNumber evidence="3 10">5.3.3.2</ecNumber>
    </recommendedName>
    <alternativeName>
        <fullName evidence="10">IPP:DMAPP isomerase</fullName>
    </alternativeName>
    <alternativeName>
        <fullName evidence="10">Isopentenyl pyrophosphate isomerase</fullName>
    </alternativeName>
</protein>
<evidence type="ECO:0000256" key="9">
    <source>
        <dbReference type="ARBA" id="ARBA00023235"/>
    </source>
</evidence>
<evidence type="ECO:0000259" key="12">
    <source>
        <dbReference type="PROSITE" id="PS51462"/>
    </source>
</evidence>
<keyword evidence="4 10" id="KW-0963">Cytoplasm</keyword>
<dbReference type="CDD" id="cd02885">
    <property type="entry name" value="NUDIX_IPP_Isomerase"/>
    <property type="match status" value="1"/>
</dbReference>
<keyword evidence="5 10" id="KW-0479">Metal-binding</keyword>
<evidence type="ECO:0000256" key="1">
    <source>
        <dbReference type="ARBA" id="ARBA00004826"/>
    </source>
</evidence>
<dbReference type="NCBIfam" id="TIGR02150">
    <property type="entry name" value="IPP_isom_1"/>
    <property type="match status" value="1"/>
</dbReference>
<dbReference type="RefSeq" id="WP_124974120.1">
    <property type="nucleotide sequence ID" value="NZ_RQVS01000026.1"/>
</dbReference>
<evidence type="ECO:0000313" key="13">
    <source>
        <dbReference type="EMBL" id="RRJ85568.1"/>
    </source>
</evidence>
<dbReference type="SUPFAM" id="SSF55811">
    <property type="entry name" value="Nudix"/>
    <property type="match status" value="1"/>
</dbReference>
<organism evidence="13 14">
    <name type="scientific">Gulosibacter macacae</name>
    <dbReference type="NCBI Taxonomy" id="2488791"/>
    <lineage>
        <taxon>Bacteria</taxon>
        <taxon>Bacillati</taxon>
        <taxon>Actinomycetota</taxon>
        <taxon>Actinomycetes</taxon>
        <taxon>Micrococcales</taxon>
        <taxon>Microbacteriaceae</taxon>
        <taxon>Gulosibacter</taxon>
    </lineage>
</organism>
<dbReference type="AlphaFoldDB" id="A0A3P3VUA6"/>
<dbReference type="GO" id="GO:0046872">
    <property type="term" value="F:metal ion binding"/>
    <property type="evidence" value="ECO:0007669"/>
    <property type="project" value="UniProtKB-KW"/>
</dbReference>
<feature type="active site" evidence="10 11">
    <location>
        <position position="118"/>
    </location>
</feature>
<dbReference type="PROSITE" id="PS51462">
    <property type="entry name" value="NUDIX"/>
    <property type="match status" value="1"/>
</dbReference>
<reference evidence="13 14" key="1">
    <citation type="submission" date="2018-11" db="EMBL/GenBank/DDBJ databases">
        <title>YIM 102482-1 draft genome.</title>
        <authorList>
            <person name="Li G."/>
            <person name="Jiang Y."/>
        </authorList>
    </citation>
    <scope>NUCLEOTIDE SEQUENCE [LARGE SCALE GENOMIC DNA]</scope>
    <source>
        <strain evidence="13 14">YIM 102482-1</strain>
    </source>
</reference>
<feature type="binding site" evidence="10">
    <location>
        <position position="27"/>
    </location>
    <ligand>
        <name>Mn(2+)</name>
        <dbReference type="ChEBI" id="CHEBI:29035"/>
    </ligand>
</feature>
<feature type="binding site" evidence="10">
    <location>
        <position position="71"/>
    </location>
    <ligand>
        <name>Mn(2+)</name>
        <dbReference type="ChEBI" id="CHEBI:29035"/>
    </ligand>
</feature>
<keyword evidence="14" id="KW-1185">Reference proteome</keyword>
<comment type="caution">
    <text evidence="13">The sequence shown here is derived from an EMBL/GenBank/DDBJ whole genome shotgun (WGS) entry which is preliminary data.</text>
</comment>
<evidence type="ECO:0000313" key="14">
    <source>
        <dbReference type="Proteomes" id="UP000274391"/>
    </source>
</evidence>
<sequence>MASSPELVVLVDHTGAPIGTRLKSDVHDENTPLHLASSCYLFDEHGRVLVTRRALTKKTWPGVWTNSFCGHPGPDESFNEAIMRRADQELGVEIVAIRGEIPTFSYRAVDASGIVENEICPVFTAHTTGVLAPVPEEVCDWQWVTPGTLVEAVTAAPYAFSPWMREQLPQLHQLGALLGGHRNV</sequence>
<dbReference type="InterPro" id="IPR011876">
    <property type="entry name" value="IsopentenylPP_isomerase_typ1"/>
</dbReference>
<keyword evidence="8 10" id="KW-0414">Isoprene biosynthesis</keyword>
<feature type="domain" description="Nudix hydrolase" evidence="12">
    <location>
        <begin position="32"/>
        <end position="166"/>
    </location>
</feature>
<dbReference type="GO" id="GO:0004452">
    <property type="term" value="F:isopentenyl-diphosphate delta-isomerase activity"/>
    <property type="evidence" value="ECO:0007669"/>
    <property type="project" value="UniProtKB-UniRule"/>
</dbReference>
<comment type="subcellular location">
    <subcellularLocation>
        <location evidence="10">Cytoplasm</location>
    </subcellularLocation>
</comment>
<evidence type="ECO:0000256" key="4">
    <source>
        <dbReference type="ARBA" id="ARBA00022490"/>
    </source>
</evidence>
<comment type="cofactor">
    <cofactor evidence="10">
        <name>Mn(2+)</name>
        <dbReference type="ChEBI" id="CHEBI:29035"/>
    </cofactor>
    <text evidence="10">Binds 1 Mn(2+) ion per subunit.</text>
</comment>
<comment type="pathway">
    <text evidence="1 10">Isoprenoid biosynthesis; dimethylallyl diphosphate biosynthesis; dimethylallyl diphosphate from isopentenyl diphosphate: step 1/1.</text>
</comment>
<dbReference type="PANTHER" id="PTHR10885">
    <property type="entry name" value="ISOPENTENYL-DIPHOSPHATE DELTA-ISOMERASE"/>
    <property type="match status" value="1"/>
</dbReference>
<dbReference type="EMBL" id="RQVS01000026">
    <property type="protein sequence ID" value="RRJ85568.1"/>
    <property type="molecule type" value="Genomic_DNA"/>
</dbReference>
<accession>A0A3P3VUA6</accession>
<name>A0A3P3VUA6_9MICO</name>
<evidence type="ECO:0000256" key="8">
    <source>
        <dbReference type="ARBA" id="ARBA00023229"/>
    </source>
</evidence>
<dbReference type="EC" id="5.3.3.2" evidence="3 10"/>
<evidence type="ECO:0000256" key="7">
    <source>
        <dbReference type="ARBA" id="ARBA00023211"/>
    </source>
</evidence>
<dbReference type="NCBIfam" id="NF002995">
    <property type="entry name" value="PRK03759.1"/>
    <property type="match status" value="1"/>
</dbReference>
<feature type="binding site" evidence="10">
    <location>
        <position position="34"/>
    </location>
    <ligand>
        <name>Mn(2+)</name>
        <dbReference type="ChEBI" id="CHEBI:29035"/>
    </ligand>
</feature>
<dbReference type="FunFam" id="3.90.79.10:FF:000009">
    <property type="entry name" value="Isopentenyl-diphosphate Delta-isomerase"/>
    <property type="match status" value="1"/>
</dbReference>
<dbReference type="PIRSF" id="PIRSF018427">
    <property type="entry name" value="Isopntndiph_ism"/>
    <property type="match status" value="1"/>
</dbReference>
<dbReference type="Gene3D" id="3.90.79.10">
    <property type="entry name" value="Nucleoside Triphosphate Pyrophosphohydrolase"/>
    <property type="match status" value="1"/>
</dbReference>
<dbReference type="HAMAP" id="MF_00202">
    <property type="entry name" value="Idi"/>
    <property type="match status" value="1"/>
</dbReference>
<dbReference type="UniPathway" id="UPA00059">
    <property type="reaction ID" value="UER00104"/>
</dbReference>
<evidence type="ECO:0000256" key="5">
    <source>
        <dbReference type="ARBA" id="ARBA00022723"/>
    </source>
</evidence>
<keyword evidence="6 10" id="KW-0460">Magnesium</keyword>
<evidence type="ECO:0000256" key="3">
    <source>
        <dbReference type="ARBA" id="ARBA00012057"/>
    </source>
</evidence>
<keyword evidence="9 10" id="KW-0413">Isomerase</keyword>
<dbReference type="OrthoDB" id="9809458at2"/>
<comment type="catalytic activity">
    <reaction evidence="10">
        <text>isopentenyl diphosphate = dimethylallyl diphosphate</text>
        <dbReference type="Rhea" id="RHEA:23284"/>
        <dbReference type="ChEBI" id="CHEBI:57623"/>
        <dbReference type="ChEBI" id="CHEBI:128769"/>
        <dbReference type="EC" id="5.3.3.2"/>
    </reaction>
</comment>
<feature type="active site" evidence="10 11">
    <location>
        <position position="69"/>
    </location>
</feature>
<comment type="function">
    <text evidence="10">Catalyzes the 1,3-allylic rearrangement of the homoallylic substrate isopentenyl (IPP) to its highly electrophilic allylic isomer, dimethylallyl diphosphate (DMAPP).</text>
</comment>
<dbReference type="Proteomes" id="UP000274391">
    <property type="component" value="Unassembled WGS sequence"/>
</dbReference>
<proteinExistence type="inferred from homology"/>
<feature type="binding site" evidence="10">
    <location>
        <position position="116"/>
    </location>
    <ligand>
        <name>Mn(2+)</name>
        <dbReference type="ChEBI" id="CHEBI:29035"/>
    </ligand>
</feature>
<feature type="binding site" evidence="10">
    <location>
        <position position="89"/>
    </location>
    <ligand>
        <name>Mg(2+)</name>
        <dbReference type="ChEBI" id="CHEBI:18420"/>
    </ligand>
</feature>
<dbReference type="Pfam" id="PF00293">
    <property type="entry name" value="NUDIX"/>
    <property type="match status" value="1"/>
</dbReference>
<gene>
    <name evidence="10" type="primary">idi</name>
    <name evidence="13" type="ORF">EG850_12870</name>
</gene>
<comment type="cofactor">
    <cofactor evidence="10">
        <name>Mg(2+)</name>
        <dbReference type="ChEBI" id="CHEBI:18420"/>
    </cofactor>
    <text evidence="10">Binds 1 Mg(2+) ion per subunit. The magnesium ion binds only when substrate is bound.</text>
</comment>
<dbReference type="InterPro" id="IPR056375">
    <property type="entry name" value="Idi_bact"/>
</dbReference>
<evidence type="ECO:0000256" key="2">
    <source>
        <dbReference type="ARBA" id="ARBA00007579"/>
    </source>
</evidence>
<dbReference type="GO" id="GO:0008299">
    <property type="term" value="P:isoprenoid biosynthetic process"/>
    <property type="evidence" value="ECO:0007669"/>
    <property type="project" value="UniProtKB-UniRule"/>
</dbReference>
<evidence type="ECO:0000256" key="10">
    <source>
        <dbReference type="HAMAP-Rule" id="MF_00202"/>
    </source>
</evidence>
<dbReference type="GO" id="GO:0050992">
    <property type="term" value="P:dimethylallyl diphosphate biosynthetic process"/>
    <property type="evidence" value="ECO:0007669"/>
    <property type="project" value="UniProtKB-UniRule"/>
</dbReference>
<dbReference type="InterPro" id="IPR000086">
    <property type="entry name" value="NUDIX_hydrolase_dom"/>
</dbReference>
<evidence type="ECO:0000256" key="6">
    <source>
        <dbReference type="ARBA" id="ARBA00022842"/>
    </source>
</evidence>
<dbReference type="GO" id="GO:0005737">
    <property type="term" value="C:cytoplasm"/>
    <property type="evidence" value="ECO:0007669"/>
    <property type="project" value="UniProtKB-SubCell"/>
</dbReference>
<dbReference type="PANTHER" id="PTHR10885:SF0">
    <property type="entry name" value="ISOPENTENYL-DIPHOSPHATE DELTA-ISOMERASE"/>
    <property type="match status" value="1"/>
</dbReference>
<keyword evidence="7 10" id="KW-0464">Manganese</keyword>
<evidence type="ECO:0000256" key="11">
    <source>
        <dbReference type="PIRSR" id="PIRSR018427-1"/>
    </source>
</evidence>
<comment type="similarity">
    <text evidence="2 10">Belongs to the IPP isomerase type 1 family.</text>
</comment>